<feature type="transmembrane region" description="Helical" evidence="10">
    <location>
        <begin position="34"/>
        <end position="53"/>
    </location>
</feature>
<evidence type="ECO:0000256" key="3">
    <source>
        <dbReference type="ARBA" id="ARBA00022692"/>
    </source>
</evidence>
<keyword evidence="4 10" id="KW-1133">Transmembrane helix</keyword>
<keyword evidence="5 10" id="KW-0472">Membrane</keyword>
<feature type="compositionally biased region" description="Low complexity" evidence="11">
    <location>
        <begin position="479"/>
        <end position="492"/>
    </location>
</feature>
<dbReference type="PANTHER" id="PTHR22883:SF43">
    <property type="entry name" value="PALMITOYLTRANSFERASE APP"/>
    <property type="match status" value="1"/>
</dbReference>
<evidence type="ECO:0000259" key="12">
    <source>
        <dbReference type="Pfam" id="PF01529"/>
    </source>
</evidence>
<gene>
    <name evidence="13" type="ORF">KFE25_004506</name>
</gene>
<proteinExistence type="inferred from homology"/>
<dbReference type="InterPro" id="IPR001594">
    <property type="entry name" value="Palmitoyltrfase_DHHC"/>
</dbReference>
<dbReference type="GO" id="GO:0019706">
    <property type="term" value="F:protein-cysteine S-palmitoyltransferase activity"/>
    <property type="evidence" value="ECO:0007669"/>
    <property type="project" value="UniProtKB-EC"/>
</dbReference>
<feature type="transmembrane region" description="Helical" evidence="10">
    <location>
        <begin position="165"/>
        <end position="187"/>
    </location>
</feature>
<dbReference type="EC" id="2.3.1.225" evidence="10"/>
<dbReference type="PANTHER" id="PTHR22883">
    <property type="entry name" value="ZINC FINGER DHHC DOMAIN CONTAINING PROTEIN"/>
    <property type="match status" value="1"/>
</dbReference>
<evidence type="ECO:0000256" key="8">
    <source>
        <dbReference type="ARBA" id="ARBA00023315"/>
    </source>
</evidence>
<evidence type="ECO:0000256" key="11">
    <source>
        <dbReference type="SAM" id="MobiDB-lite"/>
    </source>
</evidence>
<feature type="domain" description="Palmitoyltransferase DHHC" evidence="12">
    <location>
        <begin position="116"/>
        <end position="248"/>
    </location>
</feature>
<keyword evidence="6" id="KW-0564">Palmitate</keyword>
<keyword evidence="3 10" id="KW-0812">Transmembrane</keyword>
<feature type="compositionally biased region" description="Basic and acidic residues" evidence="11">
    <location>
        <begin position="377"/>
        <end position="387"/>
    </location>
</feature>
<feature type="region of interest" description="Disordered" evidence="11">
    <location>
        <begin position="356"/>
        <end position="404"/>
    </location>
</feature>
<accession>A0A8J5XB45</accession>
<feature type="transmembrane region" description="Helical" evidence="10">
    <location>
        <begin position="60"/>
        <end position="78"/>
    </location>
</feature>
<keyword evidence="7" id="KW-0449">Lipoprotein</keyword>
<dbReference type="InterPro" id="IPR039859">
    <property type="entry name" value="PFA4/ZDH16/20/ERF2-like"/>
</dbReference>
<feature type="transmembrane region" description="Helical" evidence="10">
    <location>
        <begin position="208"/>
        <end position="232"/>
    </location>
</feature>
<feature type="compositionally biased region" description="Low complexity" evidence="11">
    <location>
        <begin position="441"/>
        <end position="452"/>
    </location>
</feature>
<dbReference type="EMBL" id="JAGTXO010000034">
    <property type="protein sequence ID" value="KAG8460258.1"/>
    <property type="molecule type" value="Genomic_DNA"/>
</dbReference>
<evidence type="ECO:0000256" key="9">
    <source>
        <dbReference type="ARBA" id="ARBA00048048"/>
    </source>
</evidence>
<comment type="similarity">
    <text evidence="10">Belongs to the DHHC palmitoyltransferase family.</text>
</comment>
<evidence type="ECO:0000256" key="10">
    <source>
        <dbReference type="RuleBase" id="RU079119"/>
    </source>
</evidence>
<feature type="region of interest" description="Disordered" evidence="11">
    <location>
        <begin position="428"/>
        <end position="492"/>
    </location>
</feature>
<comment type="domain">
    <text evidence="10">The DHHC domain is required for palmitoyltransferase activity.</text>
</comment>
<evidence type="ECO:0000256" key="4">
    <source>
        <dbReference type="ARBA" id="ARBA00022989"/>
    </source>
</evidence>
<evidence type="ECO:0000256" key="5">
    <source>
        <dbReference type="ARBA" id="ARBA00023136"/>
    </source>
</evidence>
<evidence type="ECO:0000313" key="13">
    <source>
        <dbReference type="EMBL" id="KAG8460258.1"/>
    </source>
</evidence>
<dbReference type="OrthoDB" id="9909019at2759"/>
<dbReference type="GO" id="GO:0005783">
    <property type="term" value="C:endoplasmic reticulum"/>
    <property type="evidence" value="ECO:0007669"/>
    <property type="project" value="TreeGrafter"/>
</dbReference>
<evidence type="ECO:0000256" key="1">
    <source>
        <dbReference type="ARBA" id="ARBA00004127"/>
    </source>
</evidence>
<evidence type="ECO:0000256" key="7">
    <source>
        <dbReference type="ARBA" id="ARBA00023288"/>
    </source>
</evidence>
<evidence type="ECO:0000256" key="6">
    <source>
        <dbReference type="ARBA" id="ARBA00023139"/>
    </source>
</evidence>
<protein>
    <recommendedName>
        <fullName evidence="10">Palmitoyltransferase</fullName>
        <ecNumber evidence="10">2.3.1.225</ecNumber>
    </recommendedName>
</protein>
<dbReference type="Pfam" id="PF01529">
    <property type="entry name" value="DHHC"/>
    <property type="match status" value="1"/>
</dbReference>
<organism evidence="13 14">
    <name type="scientific">Diacronema lutheri</name>
    <name type="common">Unicellular marine alga</name>
    <name type="synonym">Monochrysis lutheri</name>
    <dbReference type="NCBI Taxonomy" id="2081491"/>
    <lineage>
        <taxon>Eukaryota</taxon>
        <taxon>Haptista</taxon>
        <taxon>Haptophyta</taxon>
        <taxon>Pavlovophyceae</taxon>
        <taxon>Pavlovales</taxon>
        <taxon>Pavlovaceae</taxon>
        <taxon>Diacronema</taxon>
    </lineage>
</organism>
<dbReference type="GO" id="GO:0005794">
    <property type="term" value="C:Golgi apparatus"/>
    <property type="evidence" value="ECO:0007669"/>
    <property type="project" value="TreeGrafter"/>
</dbReference>
<keyword evidence="8 10" id="KW-0012">Acyltransferase</keyword>
<keyword evidence="14" id="KW-1185">Reference proteome</keyword>
<sequence>MEQLPCKAALSKSEERLGSYRRDEHLFGPDWRTAFAGVGLATALSAIFLFLIANASPPSIAAIGSLLWMFVVGAWFLAATTHPGIIARSDEISAEDAAHVAQLRRDVVMPDGRVMPMRWCYHCRVFRPPRAVHCPDCNVCVMRFDHHCPWISQCVGQRNYKYFFAYLWSLTLLCCYTGAFLTVYAFGFWASIDRRALVRQIGGQRDAVLYNGLLIVAVALGVLIGVLCVAPLTAMHTRLLTTDATTSQADRRVYDRTSVLSNCRAVLCDAERLFARLRAQCDAALAEAHAEVRSELERVRVLSDGAGVNAGVGLEGRESGGEGGGEEGEGDVAKDAGLVELRPFGPASAHELAALGRKTSRADEGADADGAAAGASERARAHDDAARAADSGGHRRSPLTSPRLLRASDSQCSFGVGSCGGASTLADDDLPPFELQPVPFSPMAAPSLAPPARAHRRSGGATCLPPARKPAAAAGTSDGALGRASAAGNGARARTWATEGRVAAISEVHVEMPSAAGADDAARIAA</sequence>
<comment type="caution">
    <text evidence="13">The sequence shown here is derived from an EMBL/GenBank/DDBJ whole genome shotgun (WGS) entry which is preliminary data.</text>
</comment>
<dbReference type="Proteomes" id="UP000751190">
    <property type="component" value="Unassembled WGS sequence"/>
</dbReference>
<feature type="region of interest" description="Disordered" evidence="11">
    <location>
        <begin position="312"/>
        <end position="331"/>
    </location>
</feature>
<reference evidence="13" key="1">
    <citation type="submission" date="2021-05" db="EMBL/GenBank/DDBJ databases">
        <title>The genome of the haptophyte Pavlova lutheri (Diacronema luteri, Pavlovales) - a model for lipid biosynthesis in eukaryotic algae.</title>
        <authorList>
            <person name="Hulatt C.J."/>
            <person name="Posewitz M.C."/>
        </authorList>
    </citation>
    <scope>NUCLEOTIDE SEQUENCE</scope>
    <source>
        <strain evidence="13">NIVA-4/92</strain>
    </source>
</reference>
<dbReference type="GO" id="GO:0006612">
    <property type="term" value="P:protein targeting to membrane"/>
    <property type="evidence" value="ECO:0007669"/>
    <property type="project" value="TreeGrafter"/>
</dbReference>
<keyword evidence="2 10" id="KW-0808">Transferase</keyword>
<dbReference type="AlphaFoldDB" id="A0A8J5XB45"/>
<name>A0A8J5XB45_DIALT</name>
<comment type="catalytic activity">
    <reaction evidence="9 10">
        <text>L-cysteinyl-[protein] + hexadecanoyl-CoA = S-hexadecanoyl-L-cysteinyl-[protein] + CoA</text>
        <dbReference type="Rhea" id="RHEA:36683"/>
        <dbReference type="Rhea" id="RHEA-COMP:10131"/>
        <dbReference type="Rhea" id="RHEA-COMP:11032"/>
        <dbReference type="ChEBI" id="CHEBI:29950"/>
        <dbReference type="ChEBI" id="CHEBI:57287"/>
        <dbReference type="ChEBI" id="CHEBI:57379"/>
        <dbReference type="ChEBI" id="CHEBI:74151"/>
        <dbReference type="EC" id="2.3.1.225"/>
    </reaction>
</comment>
<comment type="subcellular location">
    <subcellularLocation>
        <location evidence="1">Endomembrane system</location>
        <topology evidence="1">Multi-pass membrane protein</topology>
    </subcellularLocation>
</comment>
<dbReference type="PROSITE" id="PS50216">
    <property type="entry name" value="DHHC"/>
    <property type="match status" value="1"/>
</dbReference>
<evidence type="ECO:0000256" key="2">
    <source>
        <dbReference type="ARBA" id="ARBA00022679"/>
    </source>
</evidence>
<evidence type="ECO:0000313" key="14">
    <source>
        <dbReference type="Proteomes" id="UP000751190"/>
    </source>
</evidence>